<dbReference type="Pfam" id="PF21263">
    <property type="entry name" value="Acyl-CoA-dh_C"/>
    <property type="match status" value="1"/>
</dbReference>
<dbReference type="Pfam" id="PF02771">
    <property type="entry name" value="Acyl-CoA_dh_N"/>
    <property type="match status" value="1"/>
</dbReference>
<comment type="caution">
    <text evidence="12">The sequence shown here is derived from an EMBL/GenBank/DDBJ whole genome shotgun (WGS) entry which is preliminary data.</text>
</comment>
<evidence type="ECO:0000256" key="5">
    <source>
        <dbReference type="ARBA" id="ARBA00023002"/>
    </source>
</evidence>
<evidence type="ECO:0000259" key="8">
    <source>
        <dbReference type="Pfam" id="PF00441"/>
    </source>
</evidence>
<evidence type="ECO:0000256" key="2">
    <source>
        <dbReference type="ARBA" id="ARBA00009347"/>
    </source>
</evidence>
<evidence type="ECO:0000256" key="6">
    <source>
        <dbReference type="ARBA" id="ARBA00052546"/>
    </source>
</evidence>
<dbReference type="Gene3D" id="1.20.140.10">
    <property type="entry name" value="Butyryl-CoA Dehydrogenase, subunit A, domain 3"/>
    <property type="match status" value="2"/>
</dbReference>
<comment type="cofactor">
    <cofactor evidence="1 7">
        <name>FAD</name>
        <dbReference type="ChEBI" id="CHEBI:57692"/>
    </cofactor>
</comment>
<dbReference type="InterPro" id="IPR036250">
    <property type="entry name" value="AcylCo_DH-like_C"/>
</dbReference>
<evidence type="ECO:0008006" key="14">
    <source>
        <dbReference type="Google" id="ProtNLM"/>
    </source>
</evidence>
<dbReference type="Pfam" id="PF02770">
    <property type="entry name" value="Acyl-CoA_dh_M"/>
    <property type="match status" value="1"/>
</dbReference>
<dbReference type="Proteomes" id="UP000576209">
    <property type="component" value="Unassembled WGS sequence"/>
</dbReference>
<evidence type="ECO:0000256" key="4">
    <source>
        <dbReference type="ARBA" id="ARBA00022827"/>
    </source>
</evidence>
<dbReference type="Gene3D" id="1.10.540.10">
    <property type="entry name" value="Acyl-CoA dehydrogenase/oxidase, N-terminal domain"/>
    <property type="match status" value="1"/>
</dbReference>
<dbReference type="GO" id="GO:0003995">
    <property type="term" value="F:acyl-CoA dehydrogenase activity"/>
    <property type="evidence" value="ECO:0007669"/>
    <property type="project" value="InterPro"/>
</dbReference>
<dbReference type="PANTHER" id="PTHR43884:SF12">
    <property type="entry name" value="ISOVALERYL-COA DEHYDROGENASE, MITOCHONDRIAL-RELATED"/>
    <property type="match status" value="1"/>
</dbReference>
<feature type="domain" description="Acyl-CoA dehydrogenase/oxidase N-terminal" evidence="10">
    <location>
        <begin position="33"/>
        <end position="146"/>
    </location>
</feature>
<feature type="domain" description="Acyl-CoA dehydrogenase-like C-terminal" evidence="11">
    <location>
        <begin position="465"/>
        <end position="571"/>
    </location>
</feature>
<sequence>MSDTLTDQKVLKGGEFLIADADYSTTFVPEEFNEEQRMVRQMVQDFIDQEIKPNLDKIEKQEDNIAPRLLEKMADLGLLGSHMPEEFGGMEMDTNTNTLICEVMGGSSGSFTVSYAAHTGIGMLPILYFGTEKQKQDYLPRLINGELKSAYCLTEPGSGSDAMGAKTSAVLDGDAYVLNGQKMWISNAGFADVFIVFAQVDGDKFTGFIVPSGLEGLTLGAEEDKLGIKGSSTRQVFFENVRVPVGNSLGQIGKGHLIAFNVLNVGRFKLHALSMGGAKRSLEVGIRYANERIQFKQPIANFGAIKYKIGEAGIRIFAGESALYRVSQQIQDMNKQLMADGKSFAEAKLLSAEEYAIECALLKFLGSETLDYTVDEVVQIHGGMGYSEETLAPRMYRDSRINRIYEGTNEINRLLSVDMLLRRAMKGALDIVGPAWNVQKELGGMPSMDRPEGEYGEEIKAVADFKKLILMVAGAAAKQQMDGKINLKAEQEILMNVADMLGDLLQAESTLMRVRKMRDNGLGNQSPEVYDAALRTYLHDATARMQKNATDAVASFIEGDLLRTFTMGIKRFTKYPPQNVKKLRRIVADFLIEANAFVM</sequence>
<evidence type="ECO:0000256" key="1">
    <source>
        <dbReference type="ARBA" id="ARBA00001974"/>
    </source>
</evidence>
<dbReference type="SUPFAM" id="SSF56645">
    <property type="entry name" value="Acyl-CoA dehydrogenase NM domain-like"/>
    <property type="match status" value="1"/>
</dbReference>
<dbReference type="Gene3D" id="2.40.110.10">
    <property type="entry name" value="Butyryl-CoA Dehydrogenase, subunit A, domain 2"/>
    <property type="match status" value="1"/>
</dbReference>
<dbReference type="RefSeq" id="WP_183496823.1">
    <property type="nucleotide sequence ID" value="NZ_JACIFF010000009.1"/>
</dbReference>
<dbReference type="InterPro" id="IPR009075">
    <property type="entry name" value="AcylCo_DH/oxidase_C"/>
</dbReference>
<evidence type="ECO:0000259" key="9">
    <source>
        <dbReference type="Pfam" id="PF02770"/>
    </source>
</evidence>
<feature type="domain" description="Acyl-CoA dehydrogenase/oxidase C-terminal" evidence="8">
    <location>
        <begin position="253"/>
        <end position="415"/>
    </location>
</feature>
<proteinExistence type="inferred from homology"/>
<dbReference type="AlphaFoldDB" id="A0A840E6A9"/>
<dbReference type="EMBL" id="JACIFF010000009">
    <property type="protein sequence ID" value="MBB4080590.1"/>
    <property type="molecule type" value="Genomic_DNA"/>
</dbReference>
<dbReference type="InterPro" id="IPR049426">
    <property type="entry name" value="Acyl-CoA-dh-like_C"/>
</dbReference>
<dbReference type="FunFam" id="2.40.110.10:FF:000001">
    <property type="entry name" value="Acyl-CoA dehydrogenase, mitochondrial"/>
    <property type="match status" value="1"/>
</dbReference>
<dbReference type="InterPro" id="IPR009100">
    <property type="entry name" value="AcylCoA_DH/oxidase_NM_dom_sf"/>
</dbReference>
<dbReference type="InterPro" id="IPR006091">
    <property type="entry name" value="Acyl-CoA_Oxase/DH_mid-dom"/>
</dbReference>
<comment type="similarity">
    <text evidence="2 7">Belongs to the acyl-CoA dehydrogenase family.</text>
</comment>
<gene>
    <name evidence="12" type="ORF">GGR28_003225</name>
</gene>
<dbReference type="GO" id="GO:0050660">
    <property type="term" value="F:flavin adenine dinucleotide binding"/>
    <property type="evidence" value="ECO:0007669"/>
    <property type="project" value="InterPro"/>
</dbReference>
<dbReference type="PANTHER" id="PTHR43884">
    <property type="entry name" value="ACYL-COA DEHYDROGENASE"/>
    <property type="match status" value="1"/>
</dbReference>
<evidence type="ECO:0000259" key="10">
    <source>
        <dbReference type="Pfam" id="PF02771"/>
    </source>
</evidence>
<name>A0A840E6A9_9BACT</name>
<dbReference type="PROSITE" id="PS00073">
    <property type="entry name" value="ACYL_COA_DH_2"/>
    <property type="match status" value="1"/>
</dbReference>
<evidence type="ECO:0000256" key="3">
    <source>
        <dbReference type="ARBA" id="ARBA00022630"/>
    </source>
</evidence>
<accession>A0A840E6A9</accession>
<reference evidence="12 13" key="1">
    <citation type="submission" date="2020-08" db="EMBL/GenBank/DDBJ databases">
        <title>Genomic Encyclopedia of Type Strains, Phase IV (KMG-IV): sequencing the most valuable type-strain genomes for metagenomic binning, comparative biology and taxonomic classification.</title>
        <authorList>
            <person name="Goeker M."/>
        </authorList>
    </citation>
    <scope>NUCLEOTIDE SEQUENCE [LARGE SCALE GENOMIC DNA]</scope>
    <source>
        <strain evidence="12 13">DSM 105137</strain>
    </source>
</reference>
<dbReference type="FunFam" id="1.20.140.10:FF:000019">
    <property type="entry name" value="Acyl-CoA dehydrogenase"/>
    <property type="match status" value="1"/>
</dbReference>
<evidence type="ECO:0000256" key="7">
    <source>
        <dbReference type="RuleBase" id="RU362125"/>
    </source>
</evidence>
<evidence type="ECO:0000259" key="11">
    <source>
        <dbReference type="Pfam" id="PF21263"/>
    </source>
</evidence>
<keyword evidence="3 7" id="KW-0285">Flavoprotein</keyword>
<dbReference type="InterPro" id="IPR013786">
    <property type="entry name" value="AcylCoA_DH/ox_N"/>
</dbReference>
<dbReference type="PROSITE" id="PS00072">
    <property type="entry name" value="ACYL_COA_DH_1"/>
    <property type="match status" value="1"/>
</dbReference>
<organism evidence="12 13">
    <name type="scientific">Neolewinella aquimaris</name>
    <dbReference type="NCBI Taxonomy" id="1835722"/>
    <lineage>
        <taxon>Bacteria</taxon>
        <taxon>Pseudomonadati</taxon>
        <taxon>Bacteroidota</taxon>
        <taxon>Saprospiria</taxon>
        <taxon>Saprospirales</taxon>
        <taxon>Lewinellaceae</taxon>
        <taxon>Neolewinella</taxon>
    </lineage>
</organism>
<keyword evidence="5 7" id="KW-0560">Oxidoreductase</keyword>
<dbReference type="FunFam" id="1.10.540.10:FF:000001">
    <property type="entry name" value="Very long-chain-specific acyl-CoA dehydrogenase, mitochondrial"/>
    <property type="match status" value="1"/>
</dbReference>
<keyword evidence="13" id="KW-1185">Reference proteome</keyword>
<dbReference type="SUPFAM" id="SSF47203">
    <property type="entry name" value="Acyl-CoA dehydrogenase C-terminal domain-like"/>
    <property type="match status" value="1"/>
</dbReference>
<protein>
    <recommendedName>
        <fullName evidence="14">Acyl-CoA dehydrogenase</fullName>
    </recommendedName>
</protein>
<dbReference type="Pfam" id="PF00441">
    <property type="entry name" value="Acyl-CoA_dh_1"/>
    <property type="match status" value="1"/>
</dbReference>
<evidence type="ECO:0000313" key="12">
    <source>
        <dbReference type="EMBL" id="MBB4080590.1"/>
    </source>
</evidence>
<dbReference type="InterPro" id="IPR046373">
    <property type="entry name" value="Acyl-CoA_Oxase/DH_mid-dom_sf"/>
</dbReference>
<keyword evidence="4 7" id="KW-0274">FAD</keyword>
<feature type="domain" description="Acyl-CoA oxidase/dehydrogenase middle" evidence="9">
    <location>
        <begin position="150"/>
        <end position="241"/>
    </location>
</feature>
<dbReference type="InterPro" id="IPR037069">
    <property type="entry name" value="AcylCoA_DH/ox_N_sf"/>
</dbReference>
<comment type="catalytic activity">
    <reaction evidence="6">
        <text>a 2,3-saturated acyl-CoA + A = a 2,3-dehydroacyl-CoA + AH2</text>
        <dbReference type="Rhea" id="RHEA:48608"/>
        <dbReference type="ChEBI" id="CHEBI:13193"/>
        <dbReference type="ChEBI" id="CHEBI:17499"/>
        <dbReference type="ChEBI" id="CHEBI:60015"/>
        <dbReference type="ChEBI" id="CHEBI:65111"/>
    </reaction>
</comment>
<evidence type="ECO:0000313" key="13">
    <source>
        <dbReference type="Proteomes" id="UP000576209"/>
    </source>
</evidence>
<dbReference type="InterPro" id="IPR006089">
    <property type="entry name" value="Acyl-CoA_DH_CS"/>
</dbReference>